<sequence>MAPSQVPTLSKRNTTLGSPVIAGIVCGIVAFVFVLLLVWFFIWPHWRRAQTQKKIPKAVRRISLESKSSFELPPGMSKIMPDPPLPSPTSPSNHFEGLSSLQRSPLLRDRDSSSPPLSPTWRTAPSNNRLNDKFTPSVPKRTNTMSPLMRFKSNIAALSRSSSSTSSSVYSAASAPLPDHDRILRQSTLQSARASAPPWMTSLPIPDAASGVPTIETPTNGLRLLPPILLPGKSQQPANRRLSAQVRKLPPIPDAASSSSHLPSLSMDLNIPVIAATPLHVQGSVGNSSEFPNPHTPYDVPNQPSTFSARRDMSFVTTGNSMKSLFTPPSSVPSPTSFDSTQSTITPWQTSLPPILPLVIVPRNNSVLLDRQETTASPLRVCSTLQAHPDAPAPHVPVRSPLRGAIGV</sequence>
<dbReference type="AlphaFoldDB" id="A0A165TJ49"/>
<evidence type="ECO:0000313" key="4">
    <source>
        <dbReference type="Proteomes" id="UP000076761"/>
    </source>
</evidence>
<name>A0A165TJ49_9AGAM</name>
<accession>A0A165TJ49</accession>
<gene>
    <name evidence="3" type="ORF">NEOLEDRAFT_1131762</name>
</gene>
<organism evidence="3 4">
    <name type="scientific">Neolentinus lepideus HHB14362 ss-1</name>
    <dbReference type="NCBI Taxonomy" id="1314782"/>
    <lineage>
        <taxon>Eukaryota</taxon>
        <taxon>Fungi</taxon>
        <taxon>Dikarya</taxon>
        <taxon>Basidiomycota</taxon>
        <taxon>Agaricomycotina</taxon>
        <taxon>Agaricomycetes</taxon>
        <taxon>Gloeophyllales</taxon>
        <taxon>Gloeophyllaceae</taxon>
        <taxon>Neolentinus</taxon>
    </lineage>
</organism>
<proteinExistence type="predicted"/>
<feature type="region of interest" description="Disordered" evidence="1">
    <location>
        <begin position="326"/>
        <end position="345"/>
    </location>
</feature>
<dbReference type="OrthoDB" id="3266463at2759"/>
<keyword evidence="2" id="KW-0812">Transmembrane</keyword>
<feature type="compositionally biased region" description="Polar residues" evidence="1">
    <location>
        <begin position="120"/>
        <end position="129"/>
    </location>
</feature>
<feature type="transmembrane region" description="Helical" evidence="2">
    <location>
        <begin position="20"/>
        <end position="43"/>
    </location>
</feature>
<keyword evidence="4" id="KW-1185">Reference proteome</keyword>
<dbReference type="InParanoid" id="A0A165TJ49"/>
<evidence type="ECO:0000256" key="2">
    <source>
        <dbReference type="SAM" id="Phobius"/>
    </source>
</evidence>
<evidence type="ECO:0000256" key="1">
    <source>
        <dbReference type="SAM" id="MobiDB-lite"/>
    </source>
</evidence>
<evidence type="ECO:0000313" key="3">
    <source>
        <dbReference type="EMBL" id="KZT26743.1"/>
    </source>
</evidence>
<dbReference type="EMBL" id="KV425565">
    <property type="protein sequence ID" value="KZT26743.1"/>
    <property type="molecule type" value="Genomic_DNA"/>
</dbReference>
<dbReference type="Proteomes" id="UP000076761">
    <property type="component" value="Unassembled WGS sequence"/>
</dbReference>
<feature type="region of interest" description="Disordered" evidence="1">
    <location>
        <begin position="73"/>
        <end position="144"/>
    </location>
</feature>
<keyword evidence="2" id="KW-1133">Transmembrane helix</keyword>
<keyword evidence="2" id="KW-0472">Membrane</keyword>
<reference evidence="3 4" key="1">
    <citation type="journal article" date="2016" name="Mol. Biol. Evol.">
        <title>Comparative Genomics of Early-Diverging Mushroom-Forming Fungi Provides Insights into the Origins of Lignocellulose Decay Capabilities.</title>
        <authorList>
            <person name="Nagy L.G."/>
            <person name="Riley R."/>
            <person name="Tritt A."/>
            <person name="Adam C."/>
            <person name="Daum C."/>
            <person name="Floudas D."/>
            <person name="Sun H."/>
            <person name="Yadav J.S."/>
            <person name="Pangilinan J."/>
            <person name="Larsson K.H."/>
            <person name="Matsuura K."/>
            <person name="Barry K."/>
            <person name="Labutti K."/>
            <person name="Kuo R."/>
            <person name="Ohm R.A."/>
            <person name="Bhattacharya S.S."/>
            <person name="Shirouzu T."/>
            <person name="Yoshinaga Y."/>
            <person name="Martin F.M."/>
            <person name="Grigoriev I.V."/>
            <person name="Hibbett D.S."/>
        </authorList>
    </citation>
    <scope>NUCLEOTIDE SEQUENCE [LARGE SCALE GENOMIC DNA]</scope>
    <source>
        <strain evidence="3 4">HHB14362 ss-1</strain>
    </source>
</reference>
<protein>
    <submittedName>
        <fullName evidence="3">Uncharacterized protein</fullName>
    </submittedName>
</protein>
<feature type="compositionally biased region" description="Low complexity" evidence="1">
    <location>
        <begin position="326"/>
        <end position="341"/>
    </location>
</feature>